<dbReference type="EMBL" id="ML119149">
    <property type="protein sequence ID" value="RPB09745.1"/>
    <property type="molecule type" value="Genomic_DNA"/>
</dbReference>
<dbReference type="Gene3D" id="3.30.70.330">
    <property type="match status" value="1"/>
</dbReference>
<feature type="region of interest" description="Disordered" evidence="3">
    <location>
        <begin position="112"/>
        <end position="183"/>
    </location>
</feature>
<dbReference type="PROSITE" id="PS50102">
    <property type="entry name" value="RRM"/>
    <property type="match status" value="1"/>
</dbReference>
<keyword evidence="6" id="KW-1185">Reference proteome</keyword>
<name>A0A3N4KVD9_9PEZI</name>
<feature type="compositionally biased region" description="Basic and acidic residues" evidence="3">
    <location>
        <begin position="341"/>
        <end position="364"/>
    </location>
</feature>
<dbReference type="OrthoDB" id="10376149at2759"/>
<sequence>MPPPHPPLHLLPLSPPRPPPPPPPPNKVLYVGSLLSDTNSAGLNKYFSEVYNLLDSQPGLIRVKILLNHNQTEAYALAYYETVENATAAMEGLKNAKTPGTQRPLQVTYATSPKTGLTTELPDVAQTLAGNKSSNTGSRTSRRGRPQSDTSLPEWTPNTRGQGFLGDRPLSIIAPPEQTKSPMLFGDKSLDSVTLPEWTSNVRGPGLLGDKEFVPGNHNITADRPLAHFNTMLGGSKYAPAMRETPGLSSGPVGDKKVIEFERKKLEQEEKLKKNELRQEELRQKELKRKEQELKQEELRQRELKEKELRVKRNGSKKLQELIKEKENDALLNKQTMKNLRKSESKKELGEATQKEEEPLRKEPTTNSTQGLREKELKQNNLQEELKKMHQELIDKKGAALVTAGEKAANEVDAGRKTREEINKMVLREQPAYEERDQKPKAKYQAEGPILEQGGLVKGDFSDIERIQGNIRHELRGNISLTDRLMLLSARGPKQMTVEKNPHVQKEIQVKETINTTTIPNTSTSSFMRPATTPTDGGVGEMLEASIGMEEFGITEEEWDDAF</sequence>
<dbReference type="Proteomes" id="UP000277580">
    <property type="component" value="Unassembled WGS sequence"/>
</dbReference>
<feature type="region of interest" description="Disordered" evidence="3">
    <location>
        <begin position="320"/>
        <end position="375"/>
    </location>
</feature>
<evidence type="ECO:0000313" key="5">
    <source>
        <dbReference type="EMBL" id="RPB09745.1"/>
    </source>
</evidence>
<protein>
    <recommendedName>
        <fullName evidence="4">RRM domain-containing protein</fullName>
    </recommendedName>
</protein>
<gene>
    <name evidence="5" type="ORF">P167DRAFT_593535</name>
</gene>
<dbReference type="InterPro" id="IPR035979">
    <property type="entry name" value="RBD_domain_sf"/>
</dbReference>
<feature type="region of interest" description="Disordered" evidence="3">
    <location>
        <begin position="1"/>
        <end position="24"/>
    </location>
</feature>
<dbReference type="InParanoid" id="A0A3N4KVD9"/>
<feature type="coiled-coil region" evidence="2">
    <location>
        <begin position="258"/>
        <end position="314"/>
    </location>
</feature>
<accession>A0A3N4KVD9</accession>
<feature type="domain" description="RRM" evidence="4">
    <location>
        <begin position="27"/>
        <end position="112"/>
    </location>
</feature>
<dbReference type="AlphaFoldDB" id="A0A3N4KVD9"/>
<dbReference type="SUPFAM" id="SSF54928">
    <property type="entry name" value="RNA-binding domain, RBD"/>
    <property type="match status" value="1"/>
</dbReference>
<dbReference type="GO" id="GO:0003723">
    <property type="term" value="F:RNA binding"/>
    <property type="evidence" value="ECO:0007669"/>
    <property type="project" value="UniProtKB-UniRule"/>
</dbReference>
<dbReference type="InterPro" id="IPR012677">
    <property type="entry name" value="Nucleotide-bd_a/b_plait_sf"/>
</dbReference>
<proteinExistence type="predicted"/>
<evidence type="ECO:0000256" key="3">
    <source>
        <dbReference type="SAM" id="MobiDB-lite"/>
    </source>
</evidence>
<evidence type="ECO:0000256" key="2">
    <source>
        <dbReference type="SAM" id="Coils"/>
    </source>
</evidence>
<reference evidence="5 6" key="1">
    <citation type="journal article" date="2018" name="Nat. Ecol. Evol.">
        <title>Pezizomycetes genomes reveal the molecular basis of ectomycorrhizal truffle lifestyle.</title>
        <authorList>
            <person name="Murat C."/>
            <person name="Payen T."/>
            <person name="Noel B."/>
            <person name="Kuo A."/>
            <person name="Morin E."/>
            <person name="Chen J."/>
            <person name="Kohler A."/>
            <person name="Krizsan K."/>
            <person name="Balestrini R."/>
            <person name="Da Silva C."/>
            <person name="Montanini B."/>
            <person name="Hainaut M."/>
            <person name="Levati E."/>
            <person name="Barry K.W."/>
            <person name="Belfiori B."/>
            <person name="Cichocki N."/>
            <person name="Clum A."/>
            <person name="Dockter R.B."/>
            <person name="Fauchery L."/>
            <person name="Guy J."/>
            <person name="Iotti M."/>
            <person name="Le Tacon F."/>
            <person name="Lindquist E.A."/>
            <person name="Lipzen A."/>
            <person name="Malagnac F."/>
            <person name="Mello A."/>
            <person name="Molinier V."/>
            <person name="Miyauchi S."/>
            <person name="Poulain J."/>
            <person name="Riccioni C."/>
            <person name="Rubini A."/>
            <person name="Sitrit Y."/>
            <person name="Splivallo R."/>
            <person name="Traeger S."/>
            <person name="Wang M."/>
            <person name="Zifcakova L."/>
            <person name="Wipf D."/>
            <person name="Zambonelli A."/>
            <person name="Paolocci F."/>
            <person name="Nowrousian M."/>
            <person name="Ottonello S."/>
            <person name="Baldrian P."/>
            <person name="Spatafora J.W."/>
            <person name="Henrissat B."/>
            <person name="Nagy L.G."/>
            <person name="Aury J.M."/>
            <person name="Wincker P."/>
            <person name="Grigoriev I.V."/>
            <person name="Bonfante P."/>
            <person name="Martin F.M."/>
        </authorList>
    </citation>
    <scope>NUCLEOTIDE SEQUENCE [LARGE SCALE GENOMIC DNA]</scope>
    <source>
        <strain evidence="5 6">CCBAS932</strain>
    </source>
</reference>
<evidence type="ECO:0000313" key="6">
    <source>
        <dbReference type="Proteomes" id="UP000277580"/>
    </source>
</evidence>
<keyword evidence="2" id="KW-0175">Coiled coil</keyword>
<evidence type="ECO:0000256" key="1">
    <source>
        <dbReference type="PROSITE-ProRule" id="PRU00176"/>
    </source>
</evidence>
<feature type="compositionally biased region" description="Basic and acidic residues" evidence="3">
    <location>
        <begin position="320"/>
        <end position="329"/>
    </location>
</feature>
<evidence type="ECO:0000259" key="4">
    <source>
        <dbReference type="PROSITE" id="PS50102"/>
    </source>
</evidence>
<feature type="compositionally biased region" description="Polar residues" evidence="3">
    <location>
        <begin position="147"/>
        <end position="161"/>
    </location>
</feature>
<dbReference type="InterPro" id="IPR000504">
    <property type="entry name" value="RRM_dom"/>
</dbReference>
<organism evidence="5 6">
    <name type="scientific">Morchella conica CCBAS932</name>
    <dbReference type="NCBI Taxonomy" id="1392247"/>
    <lineage>
        <taxon>Eukaryota</taxon>
        <taxon>Fungi</taxon>
        <taxon>Dikarya</taxon>
        <taxon>Ascomycota</taxon>
        <taxon>Pezizomycotina</taxon>
        <taxon>Pezizomycetes</taxon>
        <taxon>Pezizales</taxon>
        <taxon>Morchellaceae</taxon>
        <taxon>Morchella</taxon>
    </lineage>
</organism>
<keyword evidence="1" id="KW-0694">RNA-binding</keyword>